<dbReference type="Gene3D" id="3.90.245.10">
    <property type="entry name" value="Ribonucleoside hydrolase-like"/>
    <property type="match status" value="1"/>
</dbReference>
<accession>A0ABV6A6R6</accession>
<evidence type="ECO:0000313" key="5">
    <source>
        <dbReference type="Proteomes" id="UP001589693"/>
    </source>
</evidence>
<keyword evidence="2" id="KW-0326">Glycosidase</keyword>
<dbReference type="PANTHER" id="PTHR12304">
    <property type="entry name" value="INOSINE-URIDINE PREFERRING NUCLEOSIDE HYDROLASE"/>
    <property type="match status" value="1"/>
</dbReference>
<dbReference type="EMBL" id="JBHLZU010000026">
    <property type="protein sequence ID" value="MFB9907939.1"/>
    <property type="molecule type" value="Genomic_DNA"/>
</dbReference>
<name>A0ABV6A6R6_9PSEU</name>
<gene>
    <name evidence="4" type="ORF">ACFFQA_28730</name>
</gene>
<organism evidence="4 5">
    <name type="scientific">Allokutzneria oryzae</name>
    <dbReference type="NCBI Taxonomy" id="1378989"/>
    <lineage>
        <taxon>Bacteria</taxon>
        <taxon>Bacillati</taxon>
        <taxon>Actinomycetota</taxon>
        <taxon>Actinomycetes</taxon>
        <taxon>Pseudonocardiales</taxon>
        <taxon>Pseudonocardiaceae</taxon>
        <taxon>Allokutzneria</taxon>
    </lineage>
</organism>
<dbReference type="Pfam" id="PF01156">
    <property type="entry name" value="IU_nuc_hydro"/>
    <property type="match status" value="1"/>
</dbReference>
<comment type="caution">
    <text evidence="4">The sequence shown here is derived from an EMBL/GenBank/DDBJ whole genome shotgun (WGS) entry which is preliminary data.</text>
</comment>
<feature type="domain" description="Inosine/uridine-preferring nucleoside hydrolase" evidence="3">
    <location>
        <begin position="10"/>
        <end position="305"/>
    </location>
</feature>
<evidence type="ECO:0000313" key="4">
    <source>
        <dbReference type="EMBL" id="MFB9907939.1"/>
    </source>
</evidence>
<evidence type="ECO:0000256" key="2">
    <source>
        <dbReference type="ARBA" id="ARBA00023295"/>
    </source>
</evidence>
<dbReference type="RefSeq" id="WP_377858989.1">
    <property type="nucleotide sequence ID" value="NZ_JBHLZU010000026.1"/>
</dbReference>
<dbReference type="PANTHER" id="PTHR12304:SF4">
    <property type="entry name" value="URIDINE NUCLEOSIDASE"/>
    <property type="match status" value="1"/>
</dbReference>
<dbReference type="InterPro" id="IPR036452">
    <property type="entry name" value="Ribo_hydro-like"/>
</dbReference>
<dbReference type="GO" id="GO:0016787">
    <property type="term" value="F:hydrolase activity"/>
    <property type="evidence" value="ECO:0007669"/>
    <property type="project" value="UniProtKB-KW"/>
</dbReference>
<evidence type="ECO:0000256" key="1">
    <source>
        <dbReference type="ARBA" id="ARBA00022801"/>
    </source>
</evidence>
<dbReference type="PROSITE" id="PS01247">
    <property type="entry name" value="IUNH"/>
    <property type="match status" value="1"/>
</dbReference>
<dbReference type="InterPro" id="IPR001910">
    <property type="entry name" value="Inosine/uridine_hydrolase_dom"/>
</dbReference>
<protein>
    <submittedName>
        <fullName evidence="4">Nucleoside hydrolase</fullName>
    </submittedName>
</protein>
<dbReference type="Proteomes" id="UP001589693">
    <property type="component" value="Unassembled WGS sequence"/>
</dbReference>
<keyword evidence="5" id="KW-1185">Reference proteome</keyword>
<keyword evidence="1 4" id="KW-0378">Hydrolase</keyword>
<evidence type="ECO:0000259" key="3">
    <source>
        <dbReference type="Pfam" id="PF01156"/>
    </source>
</evidence>
<reference evidence="4 5" key="1">
    <citation type="submission" date="2024-09" db="EMBL/GenBank/DDBJ databases">
        <authorList>
            <person name="Sun Q."/>
            <person name="Mori K."/>
        </authorList>
    </citation>
    <scope>NUCLEOTIDE SEQUENCE [LARGE SCALE GENOMIC DNA]</scope>
    <source>
        <strain evidence="4 5">TBRC 7907</strain>
    </source>
</reference>
<proteinExistence type="predicted"/>
<sequence>MTSAAARTPLVIDTDPGIDDAVALLLAANSPEVDLVAVTTVFGNVGPEVTTANALRVLRLIGREDVPVAAGADRPLVHALVHRAEGWHGQDGLGGQSGLLPEAVRSPEPIRAVEQLATVLRGAELPVTIAAIGPLTNIALLLGSYPELKPRIGRLVVMGGAFSGGNTTATSEFNIWSDPEAARRVLVEEDVPTTLVPLDLTLRCALDGPWLASLAAGGGAGETLAKVVEHYRNRYREFYGEDGVALHDALAVLEAARPGTLRTTPLPVDVLCDLGPARGATIADRRLNASGRRVDVALDADLDAVRALVLDRLRGGA</sequence>
<dbReference type="InterPro" id="IPR023186">
    <property type="entry name" value="IUNH"/>
</dbReference>
<dbReference type="SUPFAM" id="SSF53590">
    <property type="entry name" value="Nucleoside hydrolase"/>
    <property type="match status" value="1"/>
</dbReference>
<dbReference type="InterPro" id="IPR015910">
    <property type="entry name" value="I/U_nuclsd_hydro_CS"/>
</dbReference>